<dbReference type="InterPro" id="IPR000594">
    <property type="entry name" value="ThiF_NAD_FAD-bd"/>
</dbReference>
<evidence type="ECO:0000313" key="3">
    <source>
        <dbReference type="Proteomes" id="UP000001514"/>
    </source>
</evidence>
<dbReference type="HOGENOM" id="CLU_002556_4_1_1"/>
<dbReference type="Gramene" id="EFJ18049">
    <property type="protein sequence ID" value="EFJ18049"/>
    <property type="gene ID" value="SELMODRAFT_113369"/>
</dbReference>
<dbReference type="InterPro" id="IPR045886">
    <property type="entry name" value="ThiF/MoeB/HesA"/>
</dbReference>
<feature type="domain" description="THIF-type NAD/FAD binding fold" evidence="1">
    <location>
        <begin position="15"/>
        <end position="308"/>
    </location>
</feature>
<dbReference type="KEGG" id="smo:SELMODRAFT_113369"/>
<protein>
    <recommendedName>
        <fullName evidence="1">THIF-type NAD/FAD binding fold domain-containing protein</fullName>
    </recommendedName>
</protein>
<dbReference type="AlphaFoldDB" id="D8SC95"/>
<dbReference type="GO" id="GO:0005737">
    <property type="term" value="C:cytoplasm"/>
    <property type="evidence" value="ECO:0000318"/>
    <property type="project" value="GO_Central"/>
</dbReference>
<gene>
    <name evidence="2" type="ORF">SELMODRAFT_113369</name>
</gene>
<dbReference type="FunCoup" id="D8SC95">
    <property type="interactions" value="4820"/>
</dbReference>
<dbReference type="SUPFAM" id="SSF69572">
    <property type="entry name" value="Activating enzymes of the ubiquitin-like proteins"/>
    <property type="match status" value="1"/>
</dbReference>
<accession>D8SC95</accession>
<proteinExistence type="predicted"/>
<sequence length="329" mass="35723">MEEEAALTEQETAVYDRQIRVWGVQAQRRLSKSRVLVAGLTGVTAEACKNLVLAGIGSLVVLDDRPAVFDPCSSTFLVCHDHNASTDENKSVAEVCAAALRDFNPMVDVTMFLFSLVGTSVMDVDNYDVVILNRAAIKDKRRINELCRRSAHKVSFYTVDCIGSRGEIFVDLQTHTYTSKAAADAAESCELTKKFPSFEDVSSVPWNCLPKRISKLFFAMRVLEEFVQATGRQAGPENLPELLALRTQMCSKQGVADSLIPESLLAGLAGADGTEFPPVSAILGGILGQASRSSSLPLVKALSGKGDPLRSFFYFDTDDGKGIIEEIIS</sequence>
<dbReference type="OMA" id="EFFGQFD"/>
<dbReference type="GO" id="GO:0016925">
    <property type="term" value="P:protein sumoylation"/>
    <property type="evidence" value="ECO:0000318"/>
    <property type="project" value="GO_Central"/>
</dbReference>
<dbReference type="GO" id="GO:0019948">
    <property type="term" value="F:SUMO activating enzyme activity"/>
    <property type="evidence" value="ECO:0000318"/>
    <property type="project" value="GO_Central"/>
</dbReference>
<dbReference type="GO" id="GO:0031510">
    <property type="term" value="C:SUMO activating enzyme complex"/>
    <property type="evidence" value="ECO:0000318"/>
    <property type="project" value="GO_Central"/>
</dbReference>
<dbReference type="PANTHER" id="PTHR10953">
    <property type="entry name" value="UBIQUITIN-ACTIVATING ENZYME E1"/>
    <property type="match status" value="1"/>
</dbReference>
<reference evidence="2 3" key="1">
    <citation type="journal article" date="2011" name="Science">
        <title>The Selaginella genome identifies genetic changes associated with the evolution of vascular plants.</title>
        <authorList>
            <person name="Banks J.A."/>
            <person name="Nishiyama T."/>
            <person name="Hasebe M."/>
            <person name="Bowman J.L."/>
            <person name="Gribskov M."/>
            <person name="dePamphilis C."/>
            <person name="Albert V.A."/>
            <person name="Aono N."/>
            <person name="Aoyama T."/>
            <person name="Ambrose B.A."/>
            <person name="Ashton N.W."/>
            <person name="Axtell M.J."/>
            <person name="Barker E."/>
            <person name="Barker M.S."/>
            <person name="Bennetzen J.L."/>
            <person name="Bonawitz N.D."/>
            <person name="Chapple C."/>
            <person name="Cheng C."/>
            <person name="Correa L.G."/>
            <person name="Dacre M."/>
            <person name="DeBarry J."/>
            <person name="Dreyer I."/>
            <person name="Elias M."/>
            <person name="Engstrom E.M."/>
            <person name="Estelle M."/>
            <person name="Feng L."/>
            <person name="Finet C."/>
            <person name="Floyd S.K."/>
            <person name="Frommer W.B."/>
            <person name="Fujita T."/>
            <person name="Gramzow L."/>
            <person name="Gutensohn M."/>
            <person name="Harholt J."/>
            <person name="Hattori M."/>
            <person name="Heyl A."/>
            <person name="Hirai T."/>
            <person name="Hiwatashi Y."/>
            <person name="Ishikawa M."/>
            <person name="Iwata M."/>
            <person name="Karol K.G."/>
            <person name="Koehler B."/>
            <person name="Kolukisaoglu U."/>
            <person name="Kubo M."/>
            <person name="Kurata T."/>
            <person name="Lalonde S."/>
            <person name="Li K."/>
            <person name="Li Y."/>
            <person name="Litt A."/>
            <person name="Lyons E."/>
            <person name="Manning G."/>
            <person name="Maruyama T."/>
            <person name="Michael T.P."/>
            <person name="Mikami K."/>
            <person name="Miyazaki S."/>
            <person name="Morinaga S."/>
            <person name="Murata T."/>
            <person name="Mueller-Roeber B."/>
            <person name="Nelson D.R."/>
            <person name="Obara M."/>
            <person name="Oguri Y."/>
            <person name="Olmstead R.G."/>
            <person name="Onodera N."/>
            <person name="Petersen B.L."/>
            <person name="Pils B."/>
            <person name="Prigge M."/>
            <person name="Rensing S.A."/>
            <person name="Riano-Pachon D.M."/>
            <person name="Roberts A.W."/>
            <person name="Sato Y."/>
            <person name="Scheller H.V."/>
            <person name="Schulz B."/>
            <person name="Schulz C."/>
            <person name="Shakirov E.V."/>
            <person name="Shibagaki N."/>
            <person name="Shinohara N."/>
            <person name="Shippen D.E."/>
            <person name="Soerensen I."/>
            <person name="Sotooka R."/>
            <person name="Sugimoto N."/>
            <person name="Sugita M."/>
            <person name="Sumikawa N."/>
            <person name="Tanurdzic M."/>
            <person name="Theissen G."/>
            <person name="Ulvskov P."/>
            <person name="Wakazuki S."/>
            <person name="Weng J.K."/>
            <person name="Willats W.W."/>
            <person name="Wipf D."/>
            <person name="Wolf P.G."/>
            <person name="Yang L."/>
            <person name="Zimmer A.D."/>
            <person name="Zhu Q."/>
            <person name="Mitros T."/>
            <person name="Hellsten U."/>
            <person name="Loque D."/>
            <person name="Otillar R."/>
            <person name="Salamov A."/>
            <person name="Schmutz J."/>
            <person name="Shapiro H."/>
            <person name="Lindquist E."/>
            <person name="Lucas S."/>
            <person name="Rokhsar D."/>
            <person name="Grigoriev I.V."/>
        </authorList>
    </citation>
    <scope>NUCLEOTIDE SEQUENCE [LARGE SCALE GENOMIC DNA]</scope>
</reference>
<dbReference type="EMBL" id="GL377611">
    <property type="protein sequence ID" value="EFJ18049.1"/>
    <property type="molecule type" value="Genomic_DNA"/>
</dbReference>
<dbReference type="STRING" id="88036.D8SC95"/>
<dbReference type="PANTHER" id="PTHR10953:SF162">
    <property type="entry name" value="SUMO-ACTIVATING ENZYME SUBUNIT 1"/>
    <property type="match status" value="1"/>
</dbReference>
<organism evidence="3">
    <name type="scientific">Selaginella moellendorffii</name>
    <name type="common">Spikemoss</name>
    <dbReference type="NCBI Taxonomy" id="88036"/>
    <lineage>
        <taxon>Eukaryota</taxon>
        <taxon>Viridiplantae</taxon>
        <taxon>Streptophyta</taxon>
        <taxon>Embryophyta</taxon>
        <taxon>Tracheophyta</taxon>
        <taxon>Lycopodiopsida</taxon>
        <taxon>Selaginellales</taxon>
        <taxon>Selaginellaceae</taxon>
        <taxon>Selaginella</taxon>
    </lineage>
</organism>
<dbReference type="InParanoid" id="D8SC95"/>
<dbReference type="InterPro" id="IPR035985">
    <property type="entry name" value="Ubiquitin-activating_enz"/>
</dbReference>
<name>D8SC95_SELML</name>
<dbReference type="eggNOG" id="KOG2014">
    <property type="taxonomic scope" value="Eukaryota"/>
</dbReference>
<dbReference type="Pfam" id="PF00899">
    <property type="entry name" value="ThiF"/>
    <property type="match status" value="1"/>
</dbReference>
<evidence type="ECO:0000313" key="2">
    <source>
        <dbReference type="EMBL" id="EFJ18049.1"/>
    </source>
</evidence>
<keyword evidence="3" id="KW-1185">Reference proteome</keyword>
<dbReference type="Proteomes" id="UP000001514">
    <property type="component" value="Unassembled WGS sequence"/>
</dbReference>
<dbReference type="Gene3D" id="3.40.50.720">
    <property type="entry name" value="NAD(P)-binding Rossmann-like Domain"/>
    <property type="match status" value="1"/>
</dbReference>
<evidence type="ECO:0000259" key="1">
    <source>
        <dbReference type="Pfam" id="PF00899"/>
    </source>
</evidence>